<dbReference type="SUPFAM" id="SSF160925">
    <property type="entry name" value="PG1388-like"/>
    <property type="match status" value="1"/>
</dbReference>
<name>A0A6G1TZC4_9BACT</name>
<dbReference type="Pfam" id="PF11644">
    <property type="entry name" value="DUF3256"/>
    <property type="match status" value="1"/>
</dbReference>
<evidence type="ECO:0000313" key="1">
    <source>
        <dbReference type="EMBL" id="MQN80662.1"/>
    </source>
</evidence>
<reference evidence="1 2" key="1">
    <citation type="submission" date="2019-09" db="EMBL/GenBank/DDBJ databases">
        <title>Distinct polysaccharide growth profiles of human intestinal Prevotella copri isolates.</title>
        <authorList>
            <person name="Fehlner-Peach H."/>
            <person name="Magnabosco C."/>
            <person name="Raghavan V."/>
            <person name="Scher J.U."/>
            <person name="Tett A."/>
            <person name="Cox L.M."/>
            <person name="Gottsegen C."/>
            <person name="Watters A."/>
            <person name="Wiltshire- Gordon J.D."/>
            <person name="Segata N."/>
            <person name="Bonneau R."/>
            <person name="Littman D.R."/>
        </authorList>
    </citation>
    <scope>NUCLEOTIDE SEQUENCE [LARGE SCALE GENOMIC DNA]</scope>
    <source>
        <strain evidence="2">iA622</strain>
    </source>
</reference>
<sequence length="203" mass="22652">MMASLGMEAKSMKDLLVSMPDSMTPALNSNLRLEFAELQEMGVKAEVKNLLGEASVMDTLAQDFVQIRLSSASTLQMKKLPMEQGDSVLCVVKTFAGPEKESELHLFTQDWKALDASRLFDGKSIRELAGSLVQKPDTMSESRFEELKAMIEPRMVSALLLQHENAVVVRLSLPLLSTEDKKLVNAIKLQRKFNWSGKSFKES</sequence>
<organism evidence="1 2">
    <name type="scientific">Segatella copri</name>
    <dbReference type="NCBI Taxonomy" id="165179"/>
    <lineage>
        <taxon>Bacteria</taxon>
        <taxon>Pseudomonadati</taxon>
        <taxon>Bacteroidota</taxon>
        <taxon>Bacteroidia</taxon>
        <taxon>Bacteroidales</taxon>
        <taxon>Prevotellaceae</taxon>
        <taxon>Segatella</taxon>
    </lineage>
</organism>
<protein>
    <submittedName>
        <fullName evidence="1">DUF3256 family protein</fullName>
    </submittedName>
</protein>
<dbReference type="InterPro" id="IPR021670">
    <property type="entry name" value="DUF3256"/>
</dbReference>
<proteinExistence type="predicted"/>
<gene>
    <name evidence="1" type="ORF">F7D73_06795</name>
</gene>
<dbReference type="AlphaFoldDB" id="A0A6G1TZC4"/>
<accession>A0A6G1TZC4</accession>
<evidence type="ECO:0000313" key="2">
    <source>
        <dbReference type="Proteomes" id="UP000480425"/>
    </source>
</evidence>
<comment type="caution">
    <text evidence="1">The sequence shown here is derived from an EMBL/GenBank/DDBJ whole genome shotgun (WGS) entry which is preliminary data.</text>
</comment>
<dbReference type="EMBL" id="VZCB01000052">
    <property type="protein sequence ID" value="MQN80662.1"/>
    <property type="molecule type" value="Genomic_DNA"/>
</dbReference>
<dbReference type="Proteomes" id="UP000480425">
    <property type="component" value="Unassembled WGS sequence"/>
</dbReference>
<dbReference type="OrthoDB" id="1098697at2"/>